<name>A0A7H9ATP2_9FLAO</name>
<keyword evidence="5 7" id="KW-0067">ATP-binding</keyword>
<comment type="catalytic activity">
    <reaction evidence="7 8">
        <text>[phosphate](n) + ATP = [phosphate](n+1) + ADP</text>
        <dbReference type="Rhea" id="RHEA:19573"/>
        <dbReference type="Rhea" id="RHEA-COMP:9859"/>
        <dbReference type="Rhea" id="RHEA-COMP:14280"/>
        <dbReference type="ChEBI" id="CHEBI:16838"/>
        <dbReference type="ChEBI" id="CHEBI:30616"/>
        <dbReference type="ChEBI" id="CHEBI:456216"/>
        <dbReference type="EC" id="2.7.4.1"/>
    </reaction>
</comment>
<dbReference type="PANTHER" id="PTHR30218">
    <property type="entry name" value="POLYPHOSPHATE KINASE"/>
    <property type="match status" value="1"/>
</dbReference>
<keyword evidence="1 7" id="KW-0597">Phosphoprotein</keyword>
<dbReference type="InterPro" id="IPR024953">
    <property type="entry name" value="PP_kinase_middle"/>
</dbReference>
<evidence type="ECO:0000256" key="3">
    <source>
        <dbReference type="ARBA" id="ARBA00022741"/>
    </source>
</evidence>
<dbReference type="GO" id="GO:0009358">
    <property type="term" value="C:polyphosphate kinase complex"/>
    <property type="evidence" value="ECO:0007669"/>
    <property type="project" value="InterPro"/>
</dbReference>
<evidence type="ECO:0000313" key="11">
    <source>
        <dbReference type="Proteomes" id="UP000509302"/>
    </source>
</evidence>
<dbReference type="NCBIfam" id="TIGR03705">
    <property type="entry name" value="poly_P_kin"/>
    <property type="match status" value="1"/>
</dbReference>
<dbReference type="InterPro" id="IPR003414">
    <property type="entry name" value="PP_kinase"/>
</dbReference>
<dbReference type="Pfam" id="PF17941">
    <property type="entry name" value="PP_kinase_C_1"/>
    <property type="match status" value="1"/>
</dbReference>
<keyword evidence="4 7" id="KW-0418">Kinase</keyword>
<dbReference type="HAMAP" id="MF_00347">
    <property type="entry name" value="Polyphosphate_kinase"/>
    <property type="match status" value="1"/>
</dbReference>
<feature type="binding site" evidence="7">
    <location>
        <position position="404"/>
    </location>
    <ligand>
        <name>Mg(2+)</name>
        <dbReference type="ChEBI" id="CHEBI:18420"/>
    </ligand>
</feature>
<dbReference type="NCBIfam" id="NF003917">
    <property type="entry name" value="PRK05443.1-1"/>
    <property type="match status" value="1"/>
</dbReference>
<dbReference type="GO" id="GO:0006799">
    <property type="term" value="P:polyphosphate biosynthetic process"/>
    <property type="evidence" value="ECO:0007669"/>
    <property type="project" value="UniProtKB-UniRule"/>
</dbReference>
<dbReference type="PROSITE" id="PS50035">
    <property type="entry name" value="PLD"/>
    <property type="match status" value="1"/>
</dbReference>
<keyword evidence="11" id="KW-1185">Reference proteome</keyword>
<dbReference type="Gene3D" id="1.20.58.310">
    <property type="entry name" value="Polyphosphate kinase N-terminal domain"/>
    <property type="match status" value="1"/>
</dbReference>
<dbReference type="GO" id="GO:0005524">
    <property type="term" value="F:ATP binding"/>
    <property type="evidence" value="ECO:0007669"/>
    <property type="project" value="UniProtKB-KW"/>
</dbReference>
<reference evidence="10 11" key="1">
    <citation type="journal article" date="2006" name="Int. J. Syst. Evol. Microbiol.">
        <title>Costertonia aggregata gen. nov., sp. nov., a mesophilic marine bacterium of the family Flavobacteriaceae, isolated from a mature biofilm.</title>
        <authorList>
            <person name="Kwon K.K."/>
            <person name="Lee Y.K."/>
            <person name="Lee H.K."/>
        </authorList>
    </citation>
    <scope>NUCLEOTIDE SEQUENCE [LARGE SCALE GENOMIC DNA]</scope>
    <source>
        <strain evidence="10 11">KCCM 42265</strain>
    </source>
</reference>
<dbReference type="CDD" id="cd09167">
    <property type="entry name" value="PLDc_EcPPK1_C2_like"/>
    <property type="match status" value="1"/>
</dbReference>
<feature type="active site" description="Phosphohistidine intermediate" evidence="7">
    <location>
        <position position="434"/>
    </location>
</feature>
<evidence type="ECO:0000256" key="7">
    <source>
        <dbReference type="HAMAP-Rule" id="MF_00347"/>
    </source>
</evidence>
<accession>A0A7H9ATP2</accession>
<evidence type="ECO:0000259" key="9">
    <source>
        <dbReference type="PROSITE" id="PS50035"/>
    </source>
</evidence>
<dbReference type="PIRSF" id="PIRSF015589">
    <property type="entry name" value="PP_kinase"/>
    <property type="match status" value="1"/>
</dbReference>
<dbReference type="InterPro" id="IPR001736">
    <property type="entry name" value="PLipase_D/transphosphatidylase"/>
</dbReference>
<evidence type="ECO:0000256" key="2">
    <source>
        <dbReference type="ARBA" id="ARBA00022679"/>
    </source>
</evidence>
<dbReference type="InterPro" id="IPR041108">
    <property type="entry name" value="PP_kinase_C_1"/>
</dbReference>
<evidence type="ECO:0000313" key="10">
    <source>
        <dbReference type="EMBL" id="QLG46565.1"/>
    </source>
</evidence>
<feature type="binding site" evidence="7">
    <location>
        <position position="468"/>
    </location>
    <ligand>
        <name>ATP</name>
        <dbReference type="ChEBI" id="CHEBI:30616"/>
    </ligand>
</feature>
<dbReference type="Pfam" id="PF02503">
    <property type="entry name" value="PP_kinase"/>
    <property type="match status" value="1"/>
</dbReference>
<dbReference type="InterPro" id="IPR036832">
    <property type="entry name" value="PPK_N_dom_sf"/>
</dbReference>
<feature type="domain" description="PLD phosphodiesterase" evidence="9">
    <location>
        <begin position="429"/>
        <end position="464"/>
    </location>
</feature>
<dbReference type="Pfam" id="PF13089">
    <property type="entry name" value="PP_kinase_N"/>
    <property type="match status" value="1"/>
</dbReference>
<dbReference type="EMBL" id="CP058595">
    <property type="protein sequence ID" value="QLG46565.1"/>
    <property type="molecule type" value="Genomic_DNA"/>
</dbReference>
<evidence type="ECO:0000256" key="4">
    <source>
        <dbReference type="ARBA" id="ARBA00022777"/>
    </source>
</evidence>
<dbReference type="InterPro" id="IPR025200">
    <property type="entry name" value="PPK_C_dom2"/>
</dbReference>
<dbReference type="PANTHER" id="PTHR30218:SF0">
    <property type="entry name" value="POLYPHOSPHATE KINASE"/>
    <property type="match status" value="1"/>
</dbReference>
<dbReference type="RefSeq" id="WP_179242844.1">
    <property type="nucleotide sequence ID" value="NZ_CP058595.1"/>
</dbReference>
<feature type="binding site" evidence="7">
    <location>
        <position position="374"/>
    </location>
    <ligand>
        <name>Mg(2+)</name>
        <dbReference type="ChEBI" id="CHEBI:18420"/>
    </ligand>
</feature>
<gene>
    <name evidence="10" type="primary">ppk1</name>
    <name evidence="7" type="synonym">ppk</name>
    <name evidence="10" type="ORF">HYG79_14815</name>
</gene>
<dbReference type="Proteomes" id="UP000509302">
    <property type="component" value="Chromosome"/>
</dbReference>
<dbReference type="GO" id="GO:0008976">
    <property type="term" value="F:polyphosphate kinase activity"/>
    <property type="evidence" value="ECO:0007669"/>
    <property type="project" value="UniProtKB-UniRule"/>
</dbReference>
<dbReference type="KEGG" id="cagg:HYG79_14815"/>
<keyword evidence="3 7" id="KW-0547">Nucleotide-binding</keyword>
<dbReference type="Gene3D" id="3.30.1840.10">
    <property type="entry name" value="Polyphosphate kinase middle domain"/>
    <property type="match status" value="1"/>
</dbReference>
<comment type="similarity">
    <text evidence="7 8">Belongs to the polyphosphate kinase 1 (PPK1) family.</text>
</comment>
<evidence type="ECO:0000256" key="6">
    <source>
        <dbReference type="ARBA" id="ARBA00022842"/>
    </source>
</evidence>
<evidence type="ECO:0000256" key="1">
    <source>
        <dbReference type="ARBA" id="ARBA00022553"/>
    </source>
</evidence>
<proteinExistence type="inferred from homology"/>
<comment type="cofactor">
    <cofactor evidence="7">
        <name>Mg(2+)</name>
        <dbReference type="ChEBI" id="CHEBI:18420"/>
    </cofactor>
</comment>
<dbReference type="InterPro" id="IPR025198">
    <property type="entry name" value="PPK_N_dom"/>
</dbReference>
<dbReference type="SUPFAM" id="SSF140356">
    <property type="entry name" value="PPK N-terminal domain-like"/>
    <property type="match status" value="1"/>
</dbReference>
<organism evidence="10 11">
    <name type="scientific">Costertonia aggregata</name>
    <dbReference type="NCBI Taxonomy" id="343403"/>
    <lineage>
        <taxon>Bacteria</taxon>
        <taxon>Pseudomonadati</taxon>
        <taxon>Bacteroidota</taxon>
        <taxon>Flavobacteriia</taxon>
        <taxon>Flavobacteriales</taxon>
        <taxon>Flavobacteriaceae</taxon>
        <taxon>Costertonia</taxon>
    </lineage>
</organism>
<dbReference type="SUPFAM" id="SSF56024">
    <property type="entry name" value="Phospholipase D/nuclease"/>
    <property type="match status" value="2"/>
</dbReference>
<sequence length="690" mass="80330">MFAKQNSKEVRYKNREIDWLRFNHRVLQEASDLRNPLFERLKFLAIFSSNLDEFFRVRVSKLRQLKKVEKKVRKPLGLKPNKLLKEIIFQVHLQQEEFGAIFQKQILPELRSQGISFVGINGYSEAQKSELRNYFDSQISKGLTILTGEEFDIDAFKEGRQYVAIFKKGSSSDLSFVEVPSEKFGRFIEIPSSDNSTYCYTYLEDIVKLNLDQIFPDDKIQQVANIKISKDAELYLDDEYEGDWVEQIYASLKKRKVGQPTRFLYEQNTDAGFLKAIRKRLNLGKVDMMQGGERHNFSDFMAFSDPTDNPQFHFEPMPPLKHNDFESSLNFFDLISARDCLLHFPYQDFHYVEQWLEEAAMDAEVVSIHISLYRIAEESKLTTALLKALQNGKAVNIFVEAKARFDEANNINWGRKFEENGGKVFYSFPNIKVHSKILLIQRRNSEGKLKGYAYIGTGNFNAQTAKIYCDHALFTADKKLIRDLEQVFRVLKRELLLPKLKKLIISPFNARIAFEKLIQREIDNAKNGLPACIIAKMNSLEDRRMIDWLYQASNAGVHIKLIVRGFCCLIPQVKGQSENINVISIVDRFLEHARVFLFHNNGKEEMFMGSADWMTRNLDKRIEVITPILDKAAFLELKQILDFQIEDNFKARIVDENSSNMYVPHDNKIPVRSQYAIYEYLKDKHGTPHE</sequence>
<keyword evidence="2 7" id="KW-0808">Transferase</keyword>
<feature type="binding site" evidence="7">
    <location>
        <position position="50"/>
    </location>
    <ligand>
        <name>ATP</name>
        <dbReference type="ChEBI" id="CHEBI:30616"/>
    </ligand>
</feature>
<feature type="binding site" evidence="7">
    <location>
        <position position="592"/>
    </location>
    <ligand>
        <name>ATP</name>
        <dbReference type="ChEBI" id="CHEBI:30616"/>
    </ligand>
</feature>
<evidence type="ECO:0000256" key="8">
    <source>
        <dbReference type="RuleBase" id="RU003800"/>
    </source>
</evidence>
<dbReference type="GO" id="GO:0046872">
    <property type="term" value="F:metal ion binding"/>
    <property type="evidence" value="ECO:0007669"/>
    <property type="project" value="UniProtKB-KW"/>
</dbReference>
<dbReference type="SUPFAM" id="SSF143724">
    <property type="entry name" value="PHP14-like"/>
    <property type="match status" value="1"/>
</dbReference>
<protein>
    <recommendedName>
        <fullName evidence="7 8">Polyphosphate kinase</fullName>
        <ecNumber evidence="7 8">2.7.4.1</ecNumber>
    </recommendedName>
    <alternativeName>
        <fullName evidence="7">ATP-polyphosphate phosphotransferase</fullName>
    </alternativeName>
    <alternativeName>
        <fullName evidence="7">Polyphosphoric acid kinase</fullName>
    </alternativeName>
</protein>
<dbReference type="InterPro" id="IPR036830">
    <property type="entry name" value="PP_kinase_middle_dom_sf"/>
</dbReference>
<evidence type="ECO:0000256" key="5">
    <source>
        <dbReference type="ARBA" id="ARBA00022840"/>
    </source>
</evidence>
<feature type="binding site" evidence="7">
    <location>
        <position position="564"/>
    </location>
    <ligand>
        <name>ATP</name>
        <dbReference type="ChEBI" id="CHEBI:30616"/>
    </ligand>
</feature>
<keyword evidence="6 7" id="KW-0460">Magnesium</keyword>
<comment type="PTM">
    <text evidence="7 8">An intermediate of this reaction is the autophosphorylated ppk in which a phosphate is covalently linked to a histidine residue through a N-P bond.</text>
</comment>
<comment type="function">
    <text evidence="7 8">Catalyzes the reversible transfer of the terminal phosphate of ATP to form a long-chain polyphosphate (polyP).</text>
</comment>
<dbReference type="AlphaFoldDB" id="A0A7H9ATP2"/>
<dbReference type="Gene3D" id="3.30.870.10">
    <property type="entry name" value="Endonuclease Chain A"/>
    <property type="match status" value="2"/>
</dbReference>
<dbReference type="EC" id="2.7.4.1" evidence="7 8"/>
<keyword evidence="7" id="KW-0479">Metal-binding</keyword>
<dbReference type="Pfam" id="PF13090">
    <property type="entry name" value="PP_kinase_C"/>
    <property type="match status" value="1"/>
</dbReference>